<accession>A0A8J1Y8C3</accession>
<sequence>RKLVTNNVNKFSFAICSIIMLYVLFLHFSYERGLPTDQGFKVGYRDQRSRQVAIQTFNSTSIHTELWLPQTIPEILRKLTLLRDMYKYTDADVKMIIETLRFAKDEMSGYMRRSGRPYFQHCIGMAGCLLDVGASLELALSALVHSAYVFGKQAQDLTNADDICELRKRVVEDVGLGVEYYLWSYTIFPRPNLGDSAMWIAREGIERGLHKTSKMFPRLRGSLLGHLCNELDEFYHFDQRFGRSRYRSQAFRENATYVLNKLGYPGLADKLNTLFAKHIQLDNPATESEKQYKMTEEKFAKKFYKVFKSSFKQHYGPGPRKFHRIVDFDKIDEHHILAHFDDHYGQLENLCPDIPLYEPPVKV</sequence>
<gene>
    <name evidence="1" type="ORF">OFUS_LOCUS6773</name>
</gene>
<dbReference type="Proteomes" id="UP000749559">
    <property type="component" value="Unassembled WGS sequence"/>
</dbReference>
<dbReference type="SUPFAM" id="SSF109604">
    <property type="entry name" value="HD-domain/PDEase-like"/>
    <property type="match status" value="1"/>
</dbReference>
<proteinExistence type="predicted"/>
<keyword evidence="2" id="KW-1185">Reference proteome</keyword>
<organism evidence="1 2">
    <name type="scientific">Owenia fusiformis</name>
    <name type="common">Polychaete worm</name>
    <dbReference type="NCBI Taxonomy" id="6347"/>
    <lineage>
        <taxon>Eukaryota</taxon>
        <taxon>Metazoa</taxon>
        <taxon>Spiralia</taxon>
        <taxon>Lophotrochozoa</taxon>
        <taxon>Annelida</taxon>
        <taxon>Polychaeta</taxon>
        <taxon>Sedentaria</taxon>
        <taxon>Canalipalpata</taxon>
        <taxon>Sabellida</taxon>
        <taxon>Oweniida</taxon>
        <taxon>Oweniidae</taxon>
        <taxon>Owenia</taxon>
    </lineage>
</organism>
<name>A0A8J1Y8C3_OWEFU</name>
<protein>
    <submittedName>
        <fullName evidence="1">Uncharacterized protein</fullName>
    </submittedName>
</protein>
<feature type="non-terminal residue" evidence="1">
    <location>
        <position position="1"/>
    </location>
</feature>
<dbReference type="Gene3D" id="1.10.3210.10">
    <property type="entry name" value="Hypothetical protein af1432"/>
    <property type="match status" value="1"/>
</dbReference>
<dbReference type="EMBL" id="CAIIXF020000003">
    <property type="protein sequence ID" value="CAH1780025.1"/>
    <property type="molecule type" value="Genomic_DNA"/>
</dbReference>
<comment type="caution">
    <text evidence="1">The sequence shown here is derived from an EMBL/GenBank/DDBJ whole genome shotgun (WGS) entry which is preliminary data.</text>
</comment>
<reference evidence="1" key="1">
    <citation type="submission" date="2022-03" db="EMBL/GenBank/DDBJ databases">
        <authorList>
            <person name="Martin C."/>
        </authorList>
    </citation>
    <scope>NUCLEOTIDE SEQUENCE</scope>
</reference>
<dbReference type="AlphaFoldDB" id="A0A8J1Y8C3"/>
<evidence type="ECO:0000313" key="1">
    <source>
        <dbReference type="EMBL" id="CAH1780025.1"/>
    </source>
</evidence>
<evidence type="ECO:0000313" key="2">
    <source>
        <dbReference type="Proteomes" id="UP000749559"/>
    </source>
</evidence>